<keyword evidence="2" id="KW-1185">Reference proteome</keyword>
<dbReference type="EMBL" id="JAPIVE010000003">
    <property type="protein sequence ID" value="MCX2524727.1"/>
    <property type="molecule type" value="Genomic_DNA"/>
</dbReference>
<evidence type="ECO:0000313" key="2">
    <source>
        <dbReference type="Proteomes" id="UP001165678"/>
    </source>
</evidence>
<evidence type="ECO:0000313" key="1">
    <source>
        <dbReference type="EMBL" id="MCX2524727.1"/>
    </source>
</evidence>
<accession>A0AA41ZH90</accession>
<organism evidence="1 2">
    <name type="scientific">Larsenimonas rhizosphaerae</name>
    <dbReference type="NCBI Taxonomy" id="2944682"/>
    <lineage>
        <taxon>Bacteria</taxon>
        <taxon>Pseudomonadati</taxon>
        <taxon>Pseudomonadota</taxon>
        <taxon>Gammaproteobacteria</taxon>
        <taxon>Oceanospirillales</taxon>
        <taxon>Halomonadaceae</taxon>
        <taxon>Larsenimonas</taxon>
    </lineage>
</organism>
<dbReference type="Proteomes" id="UP001165678">
    <property type="component" value="Unassembled WGS sequence"/>
</dbReference>
<comment type="caution">
    <text evidence="1">The sequence shown here is derived from an EMBL/GenBank/DDBJ whole genome shotgun (WGS) entry which is preliminary data.</text>
</comment>
<dbReference type="InterPro" id="IPR022050">
    <property type="entry name" value="T_hemolysin"/>
</dbReference>
<sequence>MPRPMLSPDSTALPLGSYLSGPGDADYPALCTRIKTRYQQVHDARLTYFHPHQFVLDQGGQWRGSAGFSSARTAPLYLEQYLDDPIEALVSDHLGRPVARDGIIEVGNLVAASGYSRPLIAVLTRFFSSVNADVVVFTGTPLLLAAFYRLRIALISLGAALPERLSDMTTQWGRYYAHRPVVVAAPVAASLASLDRGGSQALWRSCPLPRTTLQEIINGR</sequence>
<name>A0AA41ZH90_9GAMM</name>
<dbReference type="AlphaFoldDB" id="A0AA41ZH90"/>
<dbReference type="RefSeq" id="WP_265896415.1">
    <property type="nucleotide sequence ID" value="NZ_JAPIVE010000003.1"/>
</dbReference>
<dbReference type="Pfam" id="PF12261">
    <property type="entry name" value="T_hemolysin"/>
    <property type="match status" value="1"/>
</dbReference>
<gene>
    <name evidence="1" type="ORF">OQ287_10800</name>
</gene>
<protein>
    <submittedName>
        <fullName evidence="1">Thermostable hemolysin</fullName>
    </submittedName>
</protein>
<proteinExistence type="predicted"/>
<reference evidence="1" key="1">
    <citation type="submission" date="2022-11" db="EMBL/GenBank/DDBJ databases">
        <title>Larsenimonas rhizosphaerae sp. nov., isolated from a tidal mudflat.</title>
        <authorList>
            <person name="Lee S.D."/>
            <person name="Kim I.S."/>
        </authorList>
    </citation>
    <scope>NUCLEOTIDE SEQUENCE</scope>
    <source>
        <strain evidence="1">GH2-1</strain>
    </source>
</reference>